<evidence type="ECO:0000256" key="6">
    <source>
        <dbReference type="ARBA" id="ARBA00022692"/>
    </source>
</evidence>
<evidence type="ECO:0000256" key="15">
    <source>
        <dbReference type="RuleBase" id="RU003357"/>
    </source>
</evidence>
<sequence length="683" mass="75792">MTTLLPTKSFLSLAIKASFSTLVMTTYAFANTGNSSQESDVETMQIYGHQYEGYAEHMPQSGTKTDVEWLDVPQSVSVVTKTEMEDRGAVRLVDALDGVAGVNNTLGEGSRDQFVIRGFDALNDMYRDGMRDDGTLQSYRSLANIERVEVVKGAAGALYGRGSAGGIINLVTKRANGDTFTHVNGSVGSNSQYVGQVDSSFSFSDKVNGRVNLEYREGDSYVDHVDSNDFFIAPTLRFLPAQNHIIDIDVEYAHQELVPYRGVPSHNGKPVDVPVDTFYGGTNDYQKSDSLRLAVNYEWQLNQDWVWNNRASYSHIELEQKGTRQGTVTAGEVSQTVNNFGYDPRTTTTLQSELVWETSDNQLMIGADYNQINIDLTLASDKTLPPKDIYDPVVGPTPDPGFKPFRDNTTTTTGVYIQDVYTLGDLSLIGNVRYDSMDLEQQKTGAEKENLDDDKVSYRAGLVYRISDDVSVYGSLARSWQLPYSGIYINPKLAEFFQTDLKEVGAKAYLLDNALMLNAAIFQIDQEQPQTNTDGDVIAKIEARHQGLELEARGKITEEWDISVGYSYLDAEDKDTGKKPNDVSDHLFSLWSTYQLDDNWRLGGGVKYVGDRYSGNDEAVALGDYTTVDLMTAYTTGSHKIQANVYNLFDEKYILGATNGKSGLNQIGYGAPVEFMLSYGYQF</sequence>
<evidence type="ECO:0000259" key="18">
    <source>
        <dbReference type="Pfam" id="PF07715"/>
    </source>
</evidence>
<evidence type="ECO:0000256" key="14">
    <source>
        <dbReference type="PROSITE-ProRule" id="PRU01360"/>
    </source>
</evidence>
<comment type="subcellular location">
    <subcellularLocation>
        <location evidence="1 14">Cell outer membrane</location>
        <topology evidence="1 14">Multi-pass membrane protein</topology>
    </subcellularLocation>
</comment>
<dbReference type="NCBIfam" id="TIGR01783">
    <property type="entry name" value="TonB-siderophor"/>
    <property type="match status" value="1"/>
</dbReference>
<evidence type="ECO:0000256" key="16">
    <source>
        <dbReference type="SAM" id="SignalP"/>
    </source>
</evidence>
<feature type="domain" description="TonB-dependent receptor plug" evidence="18">
    <location>
        <begin position="71"/>
        <end position="167"/>
    </location>
</feature>
<dbReference type="PROSITE" id="PS52016">
    <property type="entry name" value="TONB_DEPENDENT_REC_3"/>
    <property type="match status" value="1"/>
</dbReference>
<proteinExistence type="inferred from homology"/>
<evidence type="ECO:0000256" key="4">
    <source>
        <dbReference type="ARBA" id="ARBA00022452"/>
    </source>
</evidence>
<accession>A0ABV4N816</accession>
<keyword evidence="11 14" id="KW-0472">Membrane</keyword>
<evidence type="ECO:0000313" key="20">
    <source>
        <dbReference type="Proteomes" id="UP001570417"/>
    </source>
</evidence>
<evidence type="ECO:0000256" key="1">
    <source>
        <dbReference type="ARBA" id="ARBA00004571"/>
    </source>
</evidence>
<keyword evidence="5" id="KW-0410">Iron transport</keyword>
<feature type="domain" description="TonB-dependent receptor-like beta-barrel" evidence="17">
    <location>
        <begin position="276"/>
        <end position="648"/>
    </location>
</feature>
<organism evidence="19 20">
    <name type="scientific">Vibrio gallaecicus</name>
    <dbReference type="NCBI Taxonomy" id="552386"/>
    <lineage>
        <taxon>Bacteria</taxon>
        <taxon>Pseudomonadati</taxon>
        <taxon>Pseudomonadota</taxon>
        <taxon>Gammaproteobacteria</taxon>
        <taxon>Vibrionales</taxon>
        <taxon>Vibrionaceae</taxon>
        <taxon>Vibrio</taxon>
    </lineage>
</organism>
<keyword evidence="7 16" id="KW-0732">Signal</keyword>
<reference evidence="19 20" key="1">
    <citation type="journal article" date="2024" name="ISME J.">
        <title>Tailless and filamentous prophages are predominant in marine Vibrio.</title>
        <authorList>
            <person name="Steensen K."/>
            <person name="Seneca J."/>
            <person name="Bartlau N."/>
            <person name="Yu X.A."/>
            <person name="Hussain F.A."/>
            <person name="Polz M.F."/>
        </authorList>
    </citation>
    <scope>NUCLEOTIDE SEQUENCE [LARGE SCALE GENOMIC DNA]</scope>
    <source>
        <strain evidence="19 20">10N.222.51.A1</strain>
    </source>
</reference>
<dbReference type="InterPro" id="IPR036942">
    <property type="entry name" value="Beta-barrel_TonB_sf"/>
</dbReference>
<evidence type="ECO:0000259" key="17">
    <source>
        <dbReference type="Pfam" id="PF00593"/>
    </source>
</evidence>
<keyword evidence="6 14" id="KW-0812">Transmembrane</keyword>
<comment type="similarity">
    <text evidence="2 14 15">Belongs to the TonB-dependent receptor family.</text>
</comment>
<feature type="signal peptide" evidence="16">
    <location>
        <begin position="1"/>
        <end position="30"/>
    </location>
</feature>
<keyword evidence="3 14" id="KW-0813">Transport</keyword>
<evidence type="ECO:0000256" key="9">
    <source>
        <dbReference type="ARBA" id="ARBA00023065"/>
    </source>
</evidence>
<keyword evidence="8" id="KW-0408">Iron</keyword>
<dbReference type="InterPro" id="IPR039426">
    <property type="entry name" value="TonB-dep_rcpt-like"/>
</dbReference>
<keyword evidence="13 14" id="KW-0998">Cell outer membrane</keyword>
<evidence type="ECO:0000256" key="2">
    <source>
        <dbReference type="ARBA" id="ARBA00009810"/>
    </source>
</evidence>
<keyword evidence="9" id="KW-0406">Ion transport</keyword>
<dbReference type="InterPro" id="IPR037066">
    <property type="entry name" value="Plug_dom_sf"/>
</dbReference>
<evidence type="ECO:0000313" key="19">
    <source>
        <dbReference type="EMBL" id="MFA0567527.1"/>
    </source>
</evidence>
<dbReference type="SUPFAM" id="SSF56935">
    <property type="entry name" value="Porins"/>
    <property type="match status" value="1"/>
</dbReference>
<name>A0ABV4N816_9VIBR</name>
<evidence type="ECO:0000256" key="7">
    <source>
        <dbReference type="ARBA" id="ARBA00022729"/>
    </source>
</evidence>
<keyword evidence="4 14" id="KW-1134">Transmembrane beta strand</keyword>
<gene>
    <name evidence="19" type="ORF">AB4566_04485</name>
</gene>
<evidence type="ECO:0000256" key="5">
    <source>
        <dbReference type="ARBA" id="ARBA00022496"/>
    </source>
</evidence>
<dbReference type="Pfam" id="PF07715">
    <property type="entry name" value="Plug"/>
    <property type="match status" value="1"/>
</dbReference>
<dbReference type="CDD" id="cd01347">
    <property type="entry name" value="ligand_gated_channel"/>
    <property type="match status" value="1"/>
</dbReference>
<keyword evidence="12 19" id="KW-0675">Receptor</keyword>
<dbReference type="PANTHER" id="PTHR32552">
    <property type="entry name" value="FERRICHROME IRON RECEPTOR-RELATED"/>
    <property type="match status" value="1"/>
</dbReference>
<evidence type="ECO:0000256" key="11">
    <source>
        <dbReference type="ARBA" id="ARBA00023136"/>
    </source>
</evidence>
<dbReference type="Pfam" id="PF00593">
    <property type="entry name" value="TonB_dep_Rec_b-barrel"/>
    <property type="match status" value="1"/>
</dbReference>
<evidence type="ECO:0000256" key="13">
    <source>
        <dbReference type="ARBA" id="ARBA00023237"/>
    </source>
</evidence>
<evidence type="ECO:0000256" key="10">
    <source>
        <dbReference type="ARBA" id="ARBA00023077"/>
    </source>
</evidence>
<evidence type="ECO:0000256" key="8">
    <source>
        <dbReference type="ARBA" id="ARBA00023004"/>
    </source>
</evidence>
<dbReference type="InterPro" id="IPR012910">
    <property type="entry name" value="Plug_dom"/>
</dbReference>
<evidence type="ECO:0000256" key="3">
    <source>
        <dbReference type="ARBA" id="ARBA00022448"/>
    </source>
</evidence>
<dbReference type="Proteomes" id="UP001570417">
    <property type="component" value="Unassembled WGS sequence"/>
</dbReference>
<dbReference type="EMBL" id="JBFRUW010000006">
    <property type="protein sequence ID" value="MFA0567527.1"/>
    <property type="molecule type" value="Genomic_DNA"/>
</dbReference>
<keyword evidence="10 15" id="KW-0798">TonB box</keyword>
<dbReference type="Gene3D" id="2.40.170.20">
    <property type="entry name" value="TonB-dependent receptor, beta-barrel domain"/>
    <property type="match status" value="1"/>
</dbReference>
<keyword evidence="20" id="KW-1185">Reference proteome</keyword>
<feature type="chain" id="PRO_5047144415" evidence="16">
    <location>
        <begin position="31"/>
        <end position="683"/>
    </location>
</feature>
<evidence type="ECO:0000256" key="12">
    <source>
        <dbReference type="ARBA" id="ARBA00023170"/>
    </source>
</evidence>
<dbReference type="InterPro" id="IPR010105">
    <property type="entry name" value="TonB_sidphr_rcpt"/>
</dbReference>
<dbReference type="PANTHER" id="PTHR32552:SF68">
    <property type="entry name" value="FERRICHROME OUTER MEMBRANE TRANSPORTER_PHAGE RECEPTOR"/>
    <property type="match status" value="1"/>
</dbReference>
<dbReference type="Gene3D" id="2.170.130.10">
    <property type="entry name" value="TonB-dependent receptor, plug domain"/>
    <property type="match status" value="1"/>
</dbReference>
<dbReference type="InterPro" id="IPR000531">
    <property type="entry name" value="Beta-barrel_TonB"/>
</dbReference>
<comment type="caution">
    <text evidence="19">The sequence shown here is derived from an EMBL/GenBank/DDBJ whole genome shotgun (WGS) entry which is preliminary data.</text>
</comment>
<protein>
    <submittedName>
        <fullName evidence="19">TonB-dependent receptor</fullName>
    </submittedName>
</protein>